<feature type="region of interest" description="Disordered" evidence="1">
    <location>
        <begin position="1"/>
        <end position="38"/>
    </location>
</feature>
<sequence>MESEKNSKNAKEEKPQVPLNASLPLSGTQEHPLAPLRGESAAEGRIDYALVPLSGSLPLSGGLVSLAGEDANHSFHPLGVDFEMVTVLLFSF</sequence>
<name>A0A0L9USI4_PHAAN</name>
<dbReference type="Gramene" id="KOM45532">
    <property type="protein sequence ID" value="KOM45532"/>
    <property type="gene ID" value="LR48_Vigan06g083800"/>
</dbReference>
<proteinExistence type="predicted"/>
<evidence type="ECO:0000256" key="1">
    <source>
        <dbReference type="SAM" id="MobiDB-lite"/>
    </source>
</evidence>
<dbReference type="AlphaFoldDB" id="A0A0L9USI4"/>
<protein>
    <submittedName>
        <fullName evidence="2">Uncharacterized protein</fullName>
    </submittedName>
</protein>
<dbReference type="EMBL" id="CM003376">
    <property type="protein sequence ID" value="KOM45532.1"/>
    <property type="molecule type" value="Genomic_DNA"/>
</dbReference>
<feature type="compositionally biased region" description="Basic and acidic residues" evidence="1">
    <location>
        <begin position="1"/>
        <end position="15"/>
    </location>
</feature>
<reference evidence="3" key="1">
    <citation type="journal article" date="2015" name="Proc. Natl. Acad. Sci. U.S.A.">
        <title>Genome sequencing of adzuki bean (Vigna angularis) provides insight into high starch and low fat accumulation and domestication.</title>
        <authorList>
            <person name="Yang K."/>
            <person name="Tian Z."/>
            <person name="Chen C."/>
            <person name="Luo L."/>
            <person name="Zhao B."/>
            <person name="Wang Z."/>
            <person name="Yu L."/>
            <person name="Li Y."/>
            <person name="Sun Y."/>
            <person name="Li W."/>
            <person name="Chen Y."/>
            <person name="Li Y."/>
            <person name="Zhang Y."/>
            <person name="Ai D."/>
            <person name="Zhao J."/>
            <person name="Shang C."/>
            <person name="Ma Y."/>
            <person name="Wu B."/>
            <person name="Wang M."/>
            <person name="Gao L."/>
            <person name="Sun D."/>
            <person name="Zhang P."/>
            <person name="Guo F."/>
            <person name="Wang W."/>
            <person name="Li Y."/>
            <person name="Wang J."/>
            <person name="Varshney R.K."/>
            <person name="Wang J."/>
            <person name="Ling H.Q."/>
            <person name="Wan P."/>
        </authorList>
    </citation>
    <scope>NUCLEOTIDE SEQUENCE</scope>
    <source>
        <strain evidence="3">cv. Jingnong 6</strain>
    </source>
</reference>
<gene>
    <name evidence="2" type="ORF">LR48_Vigan06g083800</name>
</gene>
<dbReference type="Proteomes" id="UP000053144">
    <property type="component" value="Chromosome 6"/>
</dbReference>
<evidence type="ECO:0000313" key="3">
    <source>
        <dbReference type="Proteomes" id="UP000053144"/>
    </source>
</evidence>
<evidence type="ECO:0000313" key="2">
    <source>
        <dbReference type="EMBL" id="KOM45532.1"/>
    </source>
</evidence>
<accession>A0A0L9USI4</accession>
<organism evidence="2 3">
    <name type="scientific">Phaseolus angularis</name>
    <name type="common">Azuki bean</name>
    <name type="synonym">Vigna angularis</name>
    <dbReference type="NCBI Taxonomy" id="3914"/>
    <lineage>
        <taxon>Eukaryota</taxon>
        <taxon>Viridiplantae</taxon>
        <taxon>Streptophyta</taxon>
        <taxon>Embryophyta</taxon>
        <taxon>Tracheophyta</taxon>
        <taxon>Spermatophyta</taxon>
        <taxon>Magnoliopsida</taxon>
        <taxon>eudicotyledons</taxon>
        <taxon>Gunneridae</taxon>
        <taxon>Pentapetalae</taxon>
        <taxon>rosids</taxon>
        <taxon>fabids</taxon>
        <taxon>Fabales</taxon>
        <taxon>Fabaceae</taxon>
        <taxon>Papilionoideae</taxon>
        <taxon>50 kb inversion clade</taxon>
        <taxon>NPAAA clade</taxon>
        <taxon>indigoferoid/millettioid clade</taxon>
        <taxon>Phaseoleae</taxon>
        <taxon>Vigna</taxon>
    </lineage>
</organism>